<dbReference type="Proteomes" id="UP000298216">
    <property type="component" value="Unassembled WGS sequence"/>
</dbReference>
<organism evidence="1 2">
    <name type="scientific">Brevundimonas intermedia</name>
    <dbReference type="NCBI Taxonomy" id="74315"/>
    <lineage>
        <taxon>Bacteria</taxon>
        <taxon>Pseudomonadati</taxon>
        <taxon>Pseudomonadota</taxon>
        <taxon>Alphaproteobacteria</taxon>
        <taxon>Caulobacterales</taxon>
        <taxon>Caulobacteraceae</taxon>
        <taxon>Brevundimonas</taxon>
    </lineage>
</organism>
<gene>
    <name evidence="1" type="ORF">EGY25_16235</name>
</gene>
<evidence type="ECO:0000313" key="2">
    <source>
        <dbReference type="Proteomes" id="UP000298216"/>
    </source>
</evidence>
<protein>
    <submittedName>
        <fullName evidence="1">Antibiotic biosynthesis monooxygenase</fullName>
    </submittedName>
</protein>
<comment type="caution">
    <text evidence="1">The sequence shown here is derived from an EMBL/GenBank/DDBJ whole genome shotgun (WGS) entry which is preliminary data.</text>
</comment>
<sequence>MANAESRSPVNKALFVRLRAKPGKEADVEAFLRDGLAAVMEEPDTTTWYALRFGHDDFAIFDTFPGDAGRLAHLAGKVGRALVAKTPELLDGLPKIEDAQVLAFKLTDQSGEVRD</sequence>
<dbReference type="RefSeq" id="WP_135196034.1">
    <property type="nucleotide sequence ID" value="NZ_SPVH01000007.1"/>
</dbReference>
<dbReference type="GO" id="GO:0004497">
    <property type="term" value="F:monooxygenase activity"/>
    <property type="evidence" value="ECO:0007669"/>
    <property type="project" value="UniProtKB-KW"/>
</dbReference>
<name>A0A4Y9RUC4_9CAUL</name>
<dbReference type="OrthoDB" id="9804891at2"/>
<keyword evidence="1" id="KW-0503">Monooxygenase</keyword>
<dbReference type="Gene3D" id="3.30.70.100">
    <property type="match status" value="1"/>
</dbReference>
<dbReference type="InterPro" id="IPR011008">
    <property type="entry name" value="Dimeric_a/b-barrel"/>
</dbReference>
<keyword evidence="1" id="KW-0560">Oxidoreductase</keyword>
<proteinExistence type="predicted"/>
<dbReference type="EMBL" id="SPVH01000007">
    <property type="protein sequence ID" value="TFW11209.1"/>
    <property type="molecule type" value="Genomic_DNA"/>
</dbReference>
<evidence type="ECO:0000313" key="1">
    <source>
        <dbReference type="EMBL" id="TFW11209.1"/>
    </source>
</evidence>
<dbReference type="AlphaFoldDB" id="A0A4Y9RUC4"/>
<keyword evidence="2" id="KW-1185">Reference proteome</keyword>
<dbReference type="SUPFAM" id="SSF54909">
    <property type="entry name" value="Dimeric alpha+beta barrel"/>
    <property type="match status" value="1"/>
</dbReference>
<accession>A0A4Y9RUC4</accession>
<reference evidence="1 2" key="1">
    <citation type="submission" date="2019-03" db="EMBL/GenBank/DDBJ databases">
        <title>Draft genome of Brevundimonas sp. a heavy metal resistant soil bacteria.</title>
        <authorList>
            <person name="Soto J."/>
        </authorList>
    </citation>
    <scope>NUCLEOTIDE SEQUENCE [LARGE SCALE GENOMIC DNA]</scope>
    <source>
        <strain evidence="1 2">B-10</strain>
    </source>
</reference>